<feature type="domain" description="RNase H type-1" evidence="1">
    <location>
        <begin position="1"/>
        <end position="129"/>
    </location>
</feature>
<keyword evidence="3" id="KW-1185">Reference proteome</keyword>
<gene>
    <name evidence="2" type="ORF">GCWU000182_000192</name>
</gene>
<dbReference type="GO" id="GO:0004523">
    <property type="term" value="F:RNA-DNA hybrid ribonuclease activity"/>
    <property type="evidence" value="ECO:0007669"/>
    <property type="project" value="InterPro"/>
</dbReference>
<dbReference type="EMBL" id="ACIN03000001">
    <property type="protein sequence ID" value="ESK66502.1"/>
    <property type="molecule type" value="Genomic_DNA"/>
</dbReference>
<protein>
    <recommendedName>
        <fullName evidence="1">RNase H type-1 domain-containing protein</fullName>
    </recommendedName>
</protein>
<dbReference type="OrthoDB" id="7845843at2"/>
<evidence type="ECO:0000259" key="1">
    <source>
        <dbReference type="PROSITE" id="PS50879"/>
    </source>
</evidence>
<dbReference type="Pfam" id="PF13456">
    <property type="entry name" value="RVT_3"/>
    <property type="match status" value="1"/>
</dbReference>
<name>W1Q5K1_ABIDE</name>
<dbReference type="STRING" id="592010.GCWU000182_000192"/>
<dbReference type="HOGENOM" id="CLU_095977_2_1_9"/>
<dbReference type="GeneID" id="84816358"/>
<dbReference type="InterPro" id="IPR036397">
    <property type="entry name" value="RNaseH_sf"/>
</dbReference>
<dbReference type="PANTHER" id="PTHR47074">
    <property type="entry name" value="BNAC02G40300D PROTEIN"/>
    <property type="match status" value="1"/>
</dbReference>
<dbReference type="Proteomes" id="UP000019050">
    <property type="component" value="Unassembled WGS sequence"/>
</dbReference>
<reference evidence="2" key="1">
    <citation type="submission" date="2013-06" db="EMBL/GenBank/DDBJ databases">
        <authorList>
            <person name="Weinstock G."/>
            <person name="Sodergren E."/>
            <person name="Clifton S."/>
            <person name="Fulton L."/>
            <person name="Fulton B."/>
            <person name="Courtney L."/>
            <person name="Fronick C."/>
            <person name="Harrison M."/>
            <person name="Strong C."/>
            <person name="Farmer C."/>
            <person name="Delahaunty K."/>
            <person name="Markovic C."/>
            <person name="Hall O."/>
            <person name="Minx P."/>
            <person name="Tomlinson C."/>
            <person name="Mitreva M."/>
            <person name="Nelson J."/>
            <person name="Hou S."/>
            <person name="Wollam A."/>
            <person name="Pepin K.H."/>
            <person name="Johnson M."/>
            <person name="Bhonagiri V."/>
            <person name="Nash W.E."/>
            <person name="Warren W."/>
            <person name="Chinwalla A."/>
            <person name="Mardis E.R."/>
            <person name="Wilson R.K."/>
        </authorList>
    </citation>
    <scope>NUCLEOTIDE SEQUENCE [LARGE SCALE GENOMIC DNA]</scope>
    <source>
        <strain evidence="2">ATCC 49176</strain>
    </source>
</reference>
<dbReference type="InterPro" id="IPR002156">
    <property type="entry name" value="RNaseH_domain"/>
</dbReference>
<dbReference type="Gene3D" id="3.30.420.10">
    <property type="entry name" value="Ribonuclease H-like superfamily/Ribonuclease H"/>
    <property type="match status" value="1"/>
</dbReference>
<dbReference type="CDD" id="cd09279">
    <property type="entry name" value="RNase_HI_like"/>
    <property type="match status" value="1"/>
</dbReference>
<dbReference type="GO" id="GO:0003676">
    <property type="term" value="F:nucleic acid binding"/>
    <property type="evidence" value="ECO:0007669"/>
    <property type="project" value="InterPro"/>
</dbReference>
<dbReference type="InterPro" id="IPR052929">
    <property type="entry name" value="RNase_H-like_EbsB-rel"/>
</dbReference>
<proteinExistence type="predicted"/>
<dbReference type="RefSeq" id="WP_023390850.1">
    <property type="nucleotide sequence ID" value="NZ_KI535340.1"/>
</dbReference>
<dbReference type="PANTHER" id="PTHR47074:SF49">
    <property type="entry name" value="POLYNUCLEOTIDYL TRANSFERASE, RIBONUCLEASE H-LIKE SUPERFAMILY PROTEIN"/>
    <property type="match status" value="1"/>
</dbReference>
<dbReference type="InterPro" id="IPR012337">
    <property type="entry name" value="RNaseH-like_sf"/>
</dbReference>
<organism evidence="2 3">
    <name type="scientific">Abiotrophia defectiva ATCC 49176</name>
    <dbReference type="NCBI Taxonomy" id="592010"/>
    <lineage>
        <taxon>Bacteria</taxon>
        <taxon>Bacillati</taxon>
        <taxon>Bacillota</taxon>
        <taxon>Bacilli</taxon>
        <taxon>Lactobacillales</taxon>
        <taxon>Aerococcaceae</taxon>
        <taxon>Abiotrophia</taxon>
    </lineage>
</organism>
<dbReference type="AlphaFoldDB" id="W1Q5K1"/>
<dbReference type="SUPFAM" id="SSF53098">
    <property type="entry name" value="Ribonuclease H-like"/>
    <property type="match status" value="1"/>
</dbReference>
<dbReference type="eggNOG" id="COG0328">
    <property type="taxonomic scope" value="Bacteria"/>
</dbReference>
<dbReference type="PROSITE" id="PS50879">
    <property type="entry name" value="RNASE_H_1"/>
    <property type="match status" value="1"/>
</dbReference>
<comment type="caution">
    <text evidence="2">The sequence shown here is derived from an EMBL/GenBank/DDBJ whole genome shotgun (WGS) entry which is preliminary data.</text>
</comment>
<sequence>MLKVYTDAAFAYKNQSAGLAIRILAPNQLYEQVVFLQELADNHQAEFLAILHALDWLIELGLTQDFIWLHADSQVAIRAIEKSYIKDSRYAPILDHILNRLDHFPNLYVKWIAEKENQAADQLAKSSLNKAVSWKRTSLR</sequence>
<evidence type="ECO:0000313" key="3">
    <source>
        <dbReference type="Proteomes" id="UP000019050"/>
    </source>
</evidence>
<evidence type="ECO:0000313" key="2">
    <source>
        <dbReference type="EMBL" id="ESK66502.1"/>
    </source>
</evidence>
<accession>W1Q5K1</accession>